<gene>
    <name evidence="1" type="ORF">DSO57_1015221</name>
</gene>
<comment type="caution">
    <text evidence="1">The sequence shown here is derived from an EMBL/GenBank/DDBJ whole genome shotgun (WGS) entry which is preliminary data.</text>
</comment>
<organism evidence="1 2">
    <name type="scientific">Entomophthora muscae</name>
    <dbReference type="NCBI Taxonomy" id="34485"/>
    <lineage>
        <taxon>Eukaryota</taxon>
        <taxon>Fungi</taxon>
        <taxon>Fungi incertae sedis</taxon>
        <taxon>Zoopagomycota</taxon>
        <taxon>Entomophthoromycotina</taxon>
        <taxon>Entomophthoromycetes</taxon>
        <taxon>Entomophthorales</taxon>
        <taxon>Entomophthoraceae</taxon>
        <taxon>Entomophthora</taxon>
    </lineage>
</organism>
<dbReference type="Proteomes" id="UP001165960">
    <property type="component" value="Unassembled WGS sequence"/>
</dbReference>
<protein>
    <submittedName>
        <fullName evidence="1">Uncharacterized protein</fullName>
    </submittedName>
</protein>
<name>A0ACC2TTR6_9FUNG</name>
<evidence type="ECO:0000313" key="1">
    <source>
        <dbReference type="EMBL" id="KAJ9077597.1"/>
    </source>
</evidence>
<keyword evidence="2" id="KW-1185">Reference proteome</keyword>
<sequence length="134" mass="15204">MTYNFQIEYTPVKKNIVPDAISCREDLDNPNISYHAHNIQKVLEPSQFLNLIATAYLYTDLDKKIQEEQLLNPPTSTADLEIRNNIWLHDNSLFVPQGPLRKLIIQAFHDTPLSGHGVLLRPSKGFPNNNGGPQ</sequence>
<proteinExistence type="predicted"/>
<accession>A0ACC2TTR6</accession>
<reference evidence="1" key="1">
    <citation type="submission" date="2022-04" db="EMBL/GenBank/DDBJ databases">
        <title>Genome of the entomopathogenic fungus Entomophthora muscae.</title>
        <authorList>
            <person name="Elya C."/>
            <person name="Lovett B.R."/>
            <person name="Lee E."/>
            <person name="Macias A.M."/>
            <person name="Hajek A.E."/>
            <person name="De Bivort B.L."/>
            <person name="Kasson M.T."/>
            <person name="De Fine Licht H.H."/>
            <person name="Stajich J.E."/>
        </authorList>
    </citation>
    <scope>NUCLEOTIDE SEQUENCE</scope>
    <source>
        <strain evidence="1">Berkeley</strain>
    </source>
</reference>
<evidence type="ECO:0000313" key="2">
    <source>
        <dbReference type="Proteomes" id="UP001165960"/>
    </source>
</evidence>
<dbReference type="EMBL" id="QTSX02002189">
    <property type="protein sequence ID" value="KAJ9077597.1"/>
    <property type="molecule type" value="Genomic_DNA"/>
</dbReference>